<dbReference type="Gene3D" id="1.10.510.10">
    <property type="entry name" value="Transferase(Phosphotransferase) domain 1"/>
    <property type="match status" value="1"/>
</dbReference>
<dbReference type="Gene3D" id="1.25.40.20">
    <property type="entry name" value="Ankyrin repeat-containing domain"/>
    <property type="match status" value="1"/>
</dbReference>
<evidence type="ECO:0000256" key="4">
    <source>
        <dbReference type="ARBA" id="ARBA00022777"/>
    </source>
</evidence>
<dbReference type="PROSITE" id="PS50011">
    <property type="entry name" value="PROTEIN_KINASE_DOM"/>
    <property type="match status" value="1"/>
</dbReference>
<evidence type="ECO:0000256" key="7">
    <source>
        <dbReference type="PROSITE-ProRule" id="PRU10141"/>
    </source>
</evidence>
<dbReference type="FunFam" id="3.30.200.20:FF:000180">
    <property type="entry name" value="serine/threonine-protein kinase STY46-like"/>
    <property type="match status" value="1"/>
</dbReference>
<dbReference type="InterPro" id="IPR008271">
    <property type="entry name" value="Ser/Thr_kinase_AS"/>
</dbReference>
<dbReference type="InterPro" id="IPR002110">
    <property type="entry name" value="Ankyrin_rpt"/>
</dbReference>
<evidence type="ECO:0000256" key="5">
    <source>
        <dbReference type="ARBA" id="ARBA00022840"/>
    </source>
</evidence>
<dbReference type="SMART" id="SM00248">
    <property type="entry name" value="ANK"/>
    <property type="match status" value="2"/>
</dbReference>
<dbReference type="SUPFAM" id="SSF56112">
    <property type="entry name" value="Protein kinase-like (PK-like)"/>
    <property type="match status" value="1"/>
</dbReference>
<reference evidence="10" key="1">
    <citation type="submission" date="2021-01" db="EMBL/GenBank/DDBJ databases">
        <authorList>
            <person name="Corre E."/>
            <person name="Pelletier E."/>
            <person name="Niang G."/>
            <person name="Scheremetjew M."/>
            <person name="Finn R."/>
            <person name="Kale V."/>
            <person name="Holt S."/>
            <person name="Cochrane G."/>
            <person name="Meng A."/>
            <person name="Brown T."/>
            <person name="Cohen L."/>
        </authorList>
    </citation>
    <scope>NUCLEOTIDE SEQUENCE</scope>
    <source>
        <strain evidence="10">CCMP1723</strain>
    </source>
</reference>
<keyword evidence="4" id="KW-0418">Kinase</keyword>
<dbReference type="PANTHER" id="PTHR44329:SF140">
    <property type="entry name" value="INACTIVE PROTEIN TYROSINE KINASE PTKL"/>
    <property type="match status" value="1"/>
</dbReference>
<name>A0A7S0NJ00_MICPS</name>
<feature type="repeat" description="ANK" evidence="6">
    <location>
        <begin position="145"/>
        <end position="177"/>
    </location>
</feature>
<evidence type="ECO:0000313" key="10">
    <source>
        <dbReference type="EMBL" id="CAD8515868.1"/>
    </source>
</evidence>
<dbReference type="PROSITE" id="PS00107">
    <property type="entry name" value="PROTEIN_KINASE_ATP"/>
    <property type="match status" value="1"/>
</dbReference>
<proteinExistence type="inferred from homology"/>
<evidence type="ECO:0000256" key="3">
    <source>
        <dbReference type="ARBA" id="ARBA00022741"/>
    </source>
</evidence>
<sequence length="536" mass="59567">MAPVNPVEESEVKLSQNGSASGHAESPTPGSPVAGGPGASSDPVTWASTNNLQDLVAPPDLHAYNSAVGGSGHAANAYNDSNYEGTSDEDRDSNRPGTYEFLKYNTRHLTAEVLFCSSMGNLRRLKMVLNKAGKTIRDESYADYDMRTPLHIAASDGSVFVTNWLLEQRVDINPLDRWLMTPLEGAVFGDHQDIVQMLIKAGGMILDRTTKTLVPLEESHLASASEAKPVLTADLMAWEIPDDELTERTEIGAGAFGVVIKTRWRGTIVAMKQLHRHLHHDEVAKAEFRTELKLMRQLHHPHIVQFLGTSVEPTTGLVSLIFEFMHSGSLDQLFRKAQVPLSKGHALELALDVARGMSYLHGRKPQPVIHRDLKPGNLMLTRANRLKIGDFGLSKTLSVRNKMPTDIDQNFTMTGETGSYRYMAPEVFRHEFYGPAVDVYASSMIFYQLFCFRQPFYGINPVDAAKMASIDALRPTMSKNLMPPDLARVIRLMWDPDDQRRPTFPQIIQILEPLAEKYQQEDNEIAAAAGKCCVIQ</sequence>
<dbReference type="Pfam" id="PF12796">
    <property type="entry name" value="Ank_2"/>
    <property type="match status" value="1"/>
</dbReference>
<keyword evidence="3 7" id="KW-0547">Nucleotide-binding</keyword>
<dbReference type="SMART" id="SM00220">
    <property type="entry name" value="S_TKc"/>
    <property type="match status" value="1"/>
</dbReference>
<dbReference type="InterPro" id="IPR017441">
    <property type="entry name" value="Protein_kinase_ATP_BS"/>
</dbReference>
<keyword evidence="5 7" id="KW-0067">ATP-binding</keyword>
<evidence type="ECO:0000256" key="6">
    <source>
        <dbReference type="PROSITE-ProRule" id="PRU00023"/>
    </source>
</evidence>
<protein>
    <recommendedName>
        <fullName evidence="9">Protein kinase domain-containing protein</fullName>
    </recommendedName>
</protein>
<dbReference type="PROSITE" id="PS00108">
    <property type="entry name" value="PROTEIN_KINASE_ST"/>
    <property type="match status" value="1"/>
</dbReference>
<evidence type="ECO:0000259" key="9">
    <source>
        <dbReference type="PROSITE" id="PS50011"/>
    </source>
</evidence>
<dbReference type="Pfam" id="PF00069">
    <property type="entry name" value="Pkinase"/>
    <property type="match status" value="1"/>
</dbReference>
<dbReference type="InterPro" id="IPR036770">
    <property type="entry name" value="Ankyrin_rpt-contain_sf"/>
</dbReference>
<keyword evidence="2" id="KW-0808">Transferase</keyword>
<dbReference type="PROSITE" id="PS50297">
    <property type="entry name" value="ANK_REP_REGION"/>
    <property type="match status" value="1"/>
</dbReference>
<dbReference type="PANTHER" id="PTHR44329">
    <property type="entry name" value="SERINE/THREONINE-PROTEIN KINASE TNNI3K-RELATED"/>
    <property type="match status" value="1"/>
</dbReference>
<dbReference type="InterPro" id="IPR000719">
    <property type="entry name" value="Prot_kinase_dom"/>
</dbReference>
<dbReference type="GO" id="GO:0005524">
    <property type="term" value="F:ATP binding"/>
    <property type="evidence" value="ECO:0007669"/>
    <property type="project" value="UniProtKB-UniRule"/>
</dbReference>
<organism evidence="10">
    <name type="scientific">Micromonas pusilla</name>
    <name type="common">Picoplanktonic green alga</name>
    <name type="synonym">Chromulina pusilla</name>
    <dbReference type="NCBI Taxonomy" id="38833"/>
    <lineage>
        <taxon>Eukaryota</taxon>
        <taxon>Viridiplantae</taxon>
        <taxon>Chlorophyta</taxon>
        <taxon>Mamiellophyceae</taxon>
        <taxon>Mamiellales</taxon>
        <taxon>Mamiellaceae</taxon>
        <taxon>Micromonas</taxon>
    </lineage>
</organism>
<evidence type="ECO:0000256" key="1">
    <source>
        <dbReference type="ARBA" id="ARBA00005843"/>
    </source>
</evidence>
<feature type="region of interest" description="Disordered" evidence="8">
    <location>
        <begin position="1"/>
        <end position="47"/>
    </location>
</feature>
<feature type="domain" description="Protein kinase" evidence="9">
    <location>
        <begin position="245"/>
        <end position="515"/>
    </location>
</feature>
<dbReference type="PROSITE" id="PS50088">
    <property type="entry name" value="ANK_REPEAT"/>
    <property type="match status" value="1"/>
</dbReference>
<comment type="similarity">
    <text evidence="1">Belongs to the protein kinase superfamily. TKL Ser/Thr protein kinase family.</text>
</comment>
<dbReference type="SUPFAM" id="SSF48403">
    <property type="entry name" value="Ankyrin repeat"/>
    <property type="match status" value="1"/>
</dbReference>
<dbReference type="AlphaFoldDB" id="A0A7S0NJ00"/>
<keyword evidence="6" id="KW-0040">ANK repeat</keyword>
<dbReference type="GO" id="GO:0004674">
    <property type="term" value="F:protein serine/threonine kinase activity"/>
    <property type="evidence" value="ECO:0007669"/>
    <property type="project" value="TreeGrafter"/>
</dbReference>
<dbReference type="CDD" id="cd13999">
    <property type="entry name" value="STKc_MAP3K-like"/>
    <property type="match status" value="1"/>
</dbReference>
<evidence type="ECO:0000256" key="2">
    <source>
        <dbReference type="ARBA" id="ARBA00022679"/>
    </source>
</evidence>
<dbReference type="InterPro" id="IPR051681">
    <property type="entry name" value="Ser/Thr_Kinases-Pseudokinases"/>
</dbReference>
<accession>A0A7S0NJ00</accession>
<gene>
    <name evidence="10" type="ORF">MCOM1403_LOCUS3293</name>
</gene>
<dbReference type="InterPro" id="IPR011009">
    <property type="entry name" value="Kinase-like_dom_sf"/>
</dbReference>
<feature type="binding site" evidence="7">
    <location>
        <position position="272"/>
    </location>
    <ligand>
        <name>ATP</name>
        <dbReference type="ChEBI" id="CHEBI:30616"/>
    </ligand>
</feature>
<evidence type="ECO:0000256" key="8">
    <source>
        <dbReference type="SAM" id="MobiDB-lite"/>
    </source>
</evidence>
<dbReference type="EMBL" id="HBEQ01004197">
    <property type="protein sequence ID" value="CAD8515868.1"/>
    <property type="molecule type" value="Transcribed_RNA"/>
</dbReference>
<dbReference type="Gene3D" id="3.30.200.20">
    <property type="entry name" value="Phosphorylase Kinase, domain 1"/>
    <property type="match status" value="1"/>
</dbReference>